<dbReference type="Gene3D" id="3.40.50.150">
    <property type="entry name" value="Vaccinia Virus protein VP39"/>
    <property type="match status" value="1"/>
</dbReference>
<proteinExistence type="predicted"/>
<dbReference type="GO" id="GO:0008168">
    <property type="term" value="F:methyltransferase activity"/>
    <property type="evidence" value="ECO:0007669"/>
    <property type="project" value="TreeGrafter"/>
</dbReference>
<dbReference type="PANTHER" id="PTHR43591:SF24">
    <property type="entry name" value="2-METHOXY-6-POLYPRENYL-1,4-BENZOQUINOL METHYLASE, MITOCHONDRIAL"/>
    <property type="match status" value="1"/>
</dbReference>
<name>A0AAV9J8B5_9PEZI</name>
<reference evidence="1 2" key="1">
    <citation type="submission" date="2021-11" db="EMBL/GenBank/DDBJ databases">
        <title>Black yeast isolated from Biological Soil Crust.</title>
        <authorList>
            <person name="Kurbessoian T."/>
        </authorList>
    </citation>
    <scope>NUCLEOTIDE SEQUENCE [LARGE SCALE GENOMIC DNA]</scope>
    <source>
        <strain evidence="1 2">CCFEE 5522</strain>
    </source>
</reference>
<dbReference type="AlphaFoldDB" id="A0AAV9J8B5"/>
<dbReference type="EMBL" id="JAVFHQ010000054">
    <property type="protein sequence ID" value="KAK4541319.1"/>
    <property type="molecule type" value="Genomic_DNA"/>
</dbReference>
<dbReference type="InterPro" id="IPR029063">
    <property type="entry name" value="SAM-dependent_MTases_sf"/>
</dbReference>
<dbReference type="PANTHER" id="PTHR43591">
    <property type="entry name" value="METHYLTRANSFERASE"/>
    <property type="match status" value="1"/>
</dbReference>
<dbReference type="Proteomes" id="UP001324427">
    <property type="component" value="Unassembled WGS sequence"/>
</dbReference>
<protein>
    <recommendedName>
        <fullName evidence="3">Methyltransferase domain-containing protein</fullName>
    </recommendedName>
</protein>
<evidence type="ECO:0000313" key="2">
    <source>
        <dbReference type="Proteomes" id="UP001324427"/>
    </source>
</evidence>
<keyword evidence="2" id="KW-1185">Reference proteome</keyword>
<sequence length="313" mass="36026">MAKSEEQTKSEYIDHVPTYHTDKQAQYVLPNGSPEHTRLETQARHLSAIMNGRIIHSPINKANVRRILDVGCGTGIVTDYLAREYTAAEAIGVDLSPVPTFRDRPSNVRFVQGNILTEKPSAWLSSGDSDSSREALPDTQAFDLIYSRLLICGLNDWPGYLHTSYSLLKPGGWAEVHDLDWIWYDKNDKVISEDWPWWRRLRSAGEARGLDITGGSRTQQWMKDAGFVDVQVTTYRWPFGGQWETDEVWREFGDYVSRVMVDMLWHLIPRLMEGQEGVTAEVIDRMREDMKRDFAPEEGKHWVFYVTCGRKPE</sequence>
<comment type="caution">
    <text evidence="1">The sequence shown here is derived from an EMBL/GenBank/DDBJ whole genome shotgun (WGS) entry which is preliminary data.</text>
</comment>
<accession>A0AAV9J8B5</accession>
<evidence type="ECO:0008006" key="3">
    <source>
        <dbReference type="Google" id="ProtNLM"/>
    </source>
</evidence>
<gene>
    <name evidence="1" type="ORF">LTR36_008077</name>
</gene>
<organism evidence="1 2">
    <name type="scientific">Oleoguttula mirabilis</name>
    <dbReference type="NCBI Taxonomy" id="1507867"/>
    <lineage>
        <taxon>Eukaryota</taxon>
        <taxon>Fungi</taxon>
        <taxon>Dikarya</taxon>
        <taxon>Ascomycota</taxon>
        <taxon>Pezizomycotina</taxon>
        <taxon>Dothideomycetes</taxon>
        <taxon>Dothideomycetidae</taxon>
        <taxon>Mycosphaerellales</taxon>
        <taxon>Teratosphaeriaceae</taxon>
        <taxon>Oleoguttula</taxon>
    </lineage>
</organism>
<evidence type="ECO:0000313" key="1">
    <source>
        <dbReference type="EMBL" id="KAK4541319.1"/>
    </source>
</evidence>
<dbReference type="CDD" id="cd02440">
    <property type="entry name" value="AdoMet_MTases"/>
    <property type="match status" value="1"/>
</dbReference>
<dbReference type="Pfam" id="PF13489">
    <property type="entry name" value="Methyltransf_23"/>
    <property type="match status" value="1"/>
</dbReference>
<dbReference type="SUPFAM" id="SSF53335">
    <property type="entry name" value="S-adenosyl-L-methionine-dependent methyltransferases"/>
    <property type="match status" value="1"/>
</dbReference>